<proteinExistence type="inferred from homology"/>
<evidence type="ECO:0000313" key="14">
    <source>
        <dbReference type="Proteomes" id="UP001262754"/>
    </source>
</evidence>
<evidence type="ECO:0000256" key="8">
    <source>
        <dbReference type="ARBA" id="ARBA00047883"/>
    </source>
</evidence>
<evidence type="ECO:0000256" key="11">
    <source>
        <dbReference type="RuleBase" id="RU004253"/>
    </source>
</evidence>
<organism evidence="13 14">
    <name type="scientific">Caulobacter rhizosphaerae</name>
    <dbReference type="NCBI Taxonomy" id="2010972"/>
    <lineage>
        <taxon>Bacteria</taxon>
        <taxon>Pseudomonadati</taxon>
        <taxon>Pseudomonadota</taxon>
        <taxon>Alphaproteobacteria</taxon>
        <taxon>Caulobacterales</taxon>
        <taxon>Caulobacteraceae</taxon>
        <taxon>Caulobacter</taxon>
    </lineage>
</organism>
<protein>
    <recommendedName>
        <fullName evidence="9">Thiamine-phosphate synthase</fullName>
        <shortName evidence="9">TP synthase</shortName>
        <shortName evidence="9">TPS</shortName>
        <ecNumber evidence="9">2.5.1.3</ecNumber>
    </recommendedName>
    <alternativeName>
        <fullName evidence="9">Thiamine-phosphate pyrophosphorylase</fullName>
        <shortName evidence="9">TMP pyrophosphorylase</shortName>
        <shortName evidence="9">TMP-PPase</shortName>
    </alternativeName>
</protein>
<evidence type="ECO:0000256" key="5">
    <source>
        <dbReference type="ARBA" id="ARBA00022977"/>
    </source>
</evidence>
<dbReference type="EMBL" id="JAVDRL010000011">
    <property type="protein sequence ID" value="MDR6532899.1"/>
    <property type="molecule type" value="Genomic_DNA"/>
</dbReference>
<evidence type="ECO:0000256" key="4">
    <source>
        <dbReference type="ARBA" id="ARBA00022842"/>
    </source>
</evidence>
<evidence type="ECO:0000313" key="13">
    <source>
        <dbReference type="EMBL" id="MDR6532899.1"/>
    </source>
</evidence>
<feature type="binding site" evidence="9">
    <location>
        <position position="69"/>
    </location>
    <ligand>
        <name>4-amino-2-methyl-5-(diphosphooxymethyl)pyrimidine</name>
        <dbReference type="ChEBI" id="CHEBI:57841"/>
    </ligand>
</feature>
<keyword evidence="3 9" id="KW-0479">Metal-binding</keyword>
<evidence type="ECO:0000256" key="6">
    <source>
        <dbReference type="ARBA" id="ARBA00047334"/>
    </source>
</evidence>
<feature type="binding site" evidence="9">
    <location>
        <position position="165"/>
    </location>
    <ligand>
        <name>2-[(2R,5Z)-2-carboxy-4-methylthiazol-5(2H)-ylidene]ethyl phosphate</name>
        <dbReference type="ChEBI" id="CHEBI:62899"/>
    </ligand>
</feature>
<dbReference type="PANTHER" id="PTHR20857">
    <property type="entry name" value="THIAMINE-PHOSPHATE PYROPHOSPHORYLASE"/>
    <property type="match status" value="1"/>
</dbReference>
<keyword evidence="4 9" id="KW-0460">Magnesium</keyword>
<name>A0ABU1N372_9CAUL</name>
<dbReference type="SUPFAM" id="SSF51391">
    <property type="entry name" value="Thiamin phosphate synthase"/>
    <property type="match status" value="1"/>
</dbReference>
<dbReference type="CDD" id="cd00564">
    <property type="entry name" value="TMP_TenI"/>
    <property type="match status" value="1"/>
</dbReference>
<evidence type="ECO:0000256" key="7">
    <source>
        <dbReference type="ARBA" id="ARBA00047851"/>
    </source>
</evidence>
<keyword evidence="2 9" id="KW-0808">Transferase</keyword>
<comment type="function">
    <text evidence="9">Condenses 4-methyl-5-(beta-hydroxyethyl)thiazole monophosphate (THZ-P) and 2-methyl-4-amino-5-hydroxymethyl pyrimidine pyrophosphate (HMP-PP) to form thiamine monophosphate (TMP).</text>
</comment>
<dbReference type="NCBIfam" id="TIGR00693">
    <property type="entry name" value="thiE"/>
    <property type="match status" value="1"/>
</dbReference>
<comment type="pathway">
    <text evidence="1 9 11">Cofactor biosynthesis; thiamine diphosphate biosynthesis; thiamine phosphate from 4-amino-2-methyl-5-diphosphomethylpyrimidine and 4-methyl-5-(2-phosphoethyl)-thiazole: step 1/1.</text>
</comment>
<dbReference type="InterPro" id="IPR013785">
    <property type="entry name" value="Aldolase_TIM"/>
</dbReference>
<feature type="binding site" evidence="9">
    <location>
        <begin position="37"/>
        <end position="41"/>
    </location>
    <ligand>
        <name>4-amino-2-methyl-5-(diphosphooxymethyl)pyrimidine</name>
        <dbReference type="ChEBI" id="CHEBI:57841"/>
    </ligand>
</feature>
<evidence type="ECO:0000259" key="12">
    <source>
        <dbReference type="Pfam" id="PF02581"/>
    </source>
</evidence>
<dbReference type="InterPro" id="IPR034291">
    <property type="entry name" value="TMP_synthase"/>
</dbReference>
<feature type="binding site" evidence="9">
    <location>
        <begin position="135"/>
        <end position="137"/>
    </location>
    <ligand>
        <name>2-[(2R,5Z)-2-carboxy-4-methylthiazol-5(2H)-ylidene]ethyl phosphate</name>
        <dbReference type="ChEBI" id="CHEBI:62899"/>
    </ligand>
</feature>
<comment type="cofactor">
    <cofactor evidence="9">
        <name>Mg(2+)</name>
        <dbReference type="ChEBI" id="CHEBI:18420"/>
    </cofactor>
    <text evidence="9">Binds 1 Mg(2+) ion per subunit.</text>
</comment>
<comment type="caution">
    <text evidence="9">Lacks conserved residue(s) required for the propagation of feature annotation.</text>
</comment>
<dbReference type="Proteomes" id="UP001262754">
    <property type="component" value="Unassembled WGS sequence"/>
</dbReference>
<feature type="binding site" evidence="9">
    <location>
        <position position="70"/>
    </location>
    <ligand>
        <name>Mg(2+)</name>
        <dbReference type="ChEBI" id="CHEBI:18420"/>
    </ligand>
</feature>
<evidence type="ECO:0000256" key="1">
    <source>
        <dbReference type="ARBA" id="ARBA00005165"/>
    </source>
</evidence>
<comment type="catalytic activity">
    <reaction evidence="6 9 10">
        <text>4-methyl-5-(2-phosphooxyethyl)-thiazole + 4-amino-2-methyl-5-(diphosphooxymethyl)pyrimidine + H(+) = thiamine phosphate + diphosphate</text>
        <dbReference type="Rhea" id="RHEA:22328"/>
        <dbReference type="ChEBI" id="CHEBI:15378"/>
        <dbReference type="ChEBI" id="CHEBI:33019"/>
        <dbReference type="ChEBI" id="CHEBI:37575"/>
        <dbReference type="ChEBI" id="CHEBI:57841"/>
        <dbReference type="ChEBI" id="CHEBI:58296"/>
        <dbReference type="EC" id="2.5.1.3"/>
    </reaction>
</comment>
<dbReference type="GO" id="GO:0004789">
    <property type="term" value="F:thiamine-phosphate diphosphorylase activity"/>
    <property type="evidence" value="ECO:0007669"/>
    <property type="project" value="UniProtKB-EC"/>
</dbReference>
<feature type="domain" description="Thiamine phosphate synthase/TenI" evidence="12">
    <location>
        <begin position="6"/>
        <end position="187"/>
    </location>
</feature>
<feature type="binding site" evidence="9">
    <location>
        <position position="108"/>
    </location>
    <ligand>
        <name>4-amino-2-methyl-5-(diphosphooxymethyl)pyrimidine</name>
        <dbReference type="ChEBI" id="CHEBI:57841"/>
    </ligand>
</feature>
<evidence type="ECO:0000256" key="9">
    <source>
        <dbReference type="HAMAP-Rule" id="MF_00097"/>
    </source>
</evidence>
<keyword evidence="5 9" id="KW-0784">Thiamine biosynthesis</keyword>
<feature type="binding site" evidence="9">
    <location>
        <position position="89"/>
    </location>
    <ligand>
        <name>Mg(2+)</name>
        <dbReference type="ChEBI" id="CHEBI:18420"/>
    </ligand>
</feature>
<dbReference type="InterPro" id="IPR036206">
    <property type="entry name" value="ThiamineP_synth_sf"/>
</dbReference>
<accession>A0ABU1N372</accession>
<evidence type="ECO:0000256" key="10">
    <source>
        <dbReference type="RuleBase" id="RU003826"/>
    </source>
</evidence>
<comment type="catalytic activity">
    <reaction evidence="7 9 10">
        <text>2-(2-carboxy-4-methylthiazol-5-yl)ethyl phosphate + 4-amino-2-methyl-5-(diphosphooxymethyl)pyrimidine + 2 H(+) = thiamine phosphate + CO2 + diphosphate</text>
        <dbReference type="Rhea" id="RHEA:47848"/>
        <dbReference type="ChEBI" id="CHEBI:15378"/>
        <dbReference type="ChEBI" id="CHEBI:16526"/>
        <dbReference type="ChEBI" id="CHEBI:33019"/>
        <dbReference type="ChEBI" id="CHEBI:37575"/>
        <dbReference type="ChEBI" id="CHEBI:57841"/>
        <dbReference type="ChEBI" id="CHEBI:62890"/>
        <dbReference type="EC" id="2.5.1.3"/>
    </reaction>
</comment>
<sequence length="219" mass="22290">MTDCRLYLITPPALDDLAGFGRHLAAALDGGDVAALQIRLKDAPDEAVAAAVQALAPIARAREVAVILNDRPDLAARLGCDGVHVGQSDTPFKEARKIMGPGAMIGVTCHDSRHLAMEAAEAGADYVAFGAFFPTTTKEAPTTADPEILSIWQETMEVPSVAIGGITADNAAGLATAGADFLAVSAGVWKHAGGPAAGVAAINAAIAQGLEARLAARSE</sequence>
<dbReference type="Pfam" id="PF02581">
    <property type="entry name" value="TMP-TENI"/>
    <property type="match status" value="1"/>
</dbReference>
<dbReference type="EC" id="2.5.1.3" evidence="9"/>
<feature type="binding site" evidence="9">
    <location>
        <position position="138"/>
    </location>
    <ligand>
        <name>4-amino-2-methyl-5-(diphosphooxymethyl)pyrimidine</name>
        <dbReference type="ChEBI" id="CHEBI:57841"/>
    </ligand>
</feature>
<dbReference type="Gene3D" id="3.20.20.70">
    <property type="entry name" value="Aldolase class I"/>
    <property type="match status" value="1"/>
</dbReference>
<evidence type="ECO:0000256" key="3">
    <source>
        <dbReference type="ARBA" id="ARBA00022723"/>
    </source>
</evidence>
<reference evidence="13 14" key="1">
    <citation type="submission" date="2023-07" db="EMBL/GenBank/DDBJ databases">
        <title>Sorghum-associated microbial communities from plants grown in Nebraska, USA.</title>
        <authorList>
            <person name="Schachtman D."/>
        </authorList>
    </citation>
    <scope>NUCLEOTIDE SEQUENCE [LARGE SCALE GENOMIC DNA]</scope>
    <source>
        <strain evidence="13 14">DS2154</strain>
    </source>
</reference>
<dbReference type="InterPro" id="IPR022998">
    <property type="entry name" value="ThiamineP_synth_TenI"/>
</dbReference>
<dbReference type="RefSeq" id="WP_310033571.1">
    <property type="nucleotide sequence ID" value="NZ_JAVDRL010000011.1"/>
</dbReference>
<dbReference type="HAMAP" id="MF_00097">
    <property type="entry name" value="TMP_synthase"/>
    <property type="match status" value="1"/>
</dbReference>
<keyword evidence="14" id="KW-1185">Reference proteome</keyword>
<evidence type="ECO:0000256" key="2">
    <source>
        <dbReference type="ARBA" id="ARBA00022679"/>
    </source>
</evidence>
<comment type="caution">
    <text evidence="13">The sequence shown here is derived from an EMBL/GenBank/DDBJ whole genome shotgun (WGS) entry which is preliminary data.</text>
</comment>
<dbReference type="PANTHER" id="PTHR20857:SF15">
    <property type="entry name" value="THIAMINE-PHOSPHATE SYNTHASE"/>
    <property type="match status" value="1"/>
</dbReference>
<comment type="similarity">
    <text evidence="9 10">Belongs to the thiamine-phosphate synthase family.</text>
</comment>
<gene>
    <name evidence="9" type="primary">thiE</name>
    <name evidence="13" type="ORF">J2800_003660</name>
</gene>
<comment type="catalytic activity">
    <reaction evidence="8 9 10">
        <text>2-[(2R,5Z)-2-carboxy-4-methylthiazol-5(2H)-ylidene]ethyl phosphate + 4-amino-2-methyl-5-(diphosphooxymethyl)pyrimidine + 2 H(+) = thiamine phosphate + CO2 + diphosphate</text>
        <dbReference type="Rhea" id="RHEA:47844"/>
        <dbReference type="ChEBI" id="CHEBI:15378"/>
        <dbReference type="ChEBI" id="CHEBI:16526"/>
        <dbReference type="ChEBI" id="CHEBI:33019"/>
        <dbReference type="ChEBI" id="CHEBI:37575"/>
        <dbReference type="ChEBI" id="CHEBI:57841"/>
        <dbReference type="ChEBI" id="CHEBI:62899"/>
        <dbReference type="EC" id="2.5.1.3"/>
    </reaction>
</comment>